<name>A0A423VYS5_CYTCH</name>
<keyword evidence="1" id="KW-0732">Signal</keyword>
<protein>
    <recommendedName>
        <fullName evidence="4">Invertebrate defensins family profile domain-containing protein</fullName>
    </recommendedName>
</protein>
<organism evidence="2 3">
    <name type="scientific">Cytospora chrysosperma</name>
    <name type="common">Cytospora canker fungus</name>
    <name type="synonym">Sphaeria chrysosperma</name>
    <dbReference type="NCBI Taxonomy" id="252740"/>
    <lineage>
        <taxon>Eukaryota</taxon>
        <taxon>Fungi</taxon>
        <taxon>Dikarya</taxon>
        <taxon>Ascomycota</taxon>
        <taxon>Pezizomycotina</taxon>
        <taxon>Sordariomycetes</taxon>
        <taxon>Sordariomycetidae</taxon>
        <taxon>Diaporthales</taxon>
        <taxon>Cytosporaceae</taxon>
        <taxon>Cytospora</taxon>
    </lineage>
</organism>
<gene>
    <name evidence="2" type="ORF">VSDG_04988</name>
</gene>
<feature type="signal peptide" evidence="1">
    <location>
        <begin position="1"/>
        <end position="19"/>
    </location>
</feature>
<proteinExistence type="predicted"/>
<reference evidence="2 3" key="1">
    <citation type="submission" date="2015-09" db="EMBL/GenBank/DDBJ databases">
        <title>Host preference determinants of Valsa canker pathogens revealed by comparative genomics.</title>
        <authorList>
            <person name="Yin Z."/>
            <person name="Huang L."/>
        </authorList>
    </citation>
    <scope>NUCLEOTIDE SEQUENCE [LARGE SCALE GENOMIC DNA]</scope>
    <source>
        <strain evidence="2 3">YSFL</strain>
    </source>
</reference>
<evidence type="ECO:0000256" key="1">
    <source>
        <dbReference type="SAM" id="SignalP"/>
    </source>
</evidence>
<comment type="caution">
    <text evidence="2">The sequence shown here is derived from an EMBL/GenBank/DDBJ whole genome shotgun (WGS) entry which is preliminary data.</text>
</comment>
<sequence length="79" mass="8036">MKFAAATLALLMNLAVSMAVPTAEPAGMVQKLHPRSVSGETIFGRSFSCPANDPDTCCACRGGYGTCINGSCSCNGGDC</sequence>
<dbReference type="Proteomes" id="UP000284375">
    <property type="component" value="Unassembled WGS sequence"/>
</dbReference>
<feature type="chain" id="PRO_5019420610" description="Invertebrate defensins family profile domain-containing protein" evidence="1">
    <location>
        <begin position="20"/>
        <end position="79"/>
    </location>
</feature>
<keyword evidence="3" id="KW-1185">Reference proteome</keyword>
<dbReference type="AlphaFoldDB" id="A0A423VYS5"/>
<accession>A0A423VYS5</accession>
<evidence type="ECO:0000313" key="3">
    <source>
        <dbReference type="Proteomes" id="UP000284375"/>
    </source>
</evidence>
<dbReference type="OrthoDB" id="4331218at2759"/>
<dbReference type="EMBL" id="LJZO01000021">
    <property type="protein sequence ID" value="ROV96138.1"/>
    <property type="molecule type" value="Genomic_DNA"/>
</dbReference>
<evidence type="ECO:0000313" key="2">
    <source>
        <dbReference type="EMBL" id="ROV96138.1"/>
    </source>
</evidence>
<evidence type="ECO:0008006" key="4">
    <source>
        <dbReference type="Google" id="ProtNLM"/>
    </source>
</evidence>